<gene>
    <name evidence="1" type="ORF">J3R30DRAFT_3214830</name>
</gene>
<protein>
    <submittedName>
        <fullName evidence="1">Uncharacterized protein</fullName>
    </submittedName>
</protein>
<dbReference type="Proteomes" id="UP001150266">
    <property type="component" value="Unassembled WGS sequence"/>
</dbReference>
<feature type="non-terminal residue" evidence="1">
    <location>
        <position position="1"/>
    </location>
</feature>
<feature type="non-terminal residue" evidence="1">
    <location>
        <position position="60"/>
    </location>
</feature>
<reference evidence="1" key="1">
    <citation type="submission" date="2022-08" db="EMBL/GenBank/DDBJ databases">
        <title>A Global Phylogenomic Analysis of the Shiitake Genus Lentinula.</title>
        <authorList>
            <consortium name="DOE Joint Genome Institute"/>
            <person name="Sierra-Patev S."/>
            <person name="Min B."/>
            <person name="Naranjo-Ortiz M."/>
            <person name="Looney B."/>
            <person name="Konkel Z."/>
            <person name="Slot J.C."/>
            <person name="Sakamoto Y."/>
            <person name="Steenwyk J.L."/>
            <person name="Rokas A."/>
            <person name="Carro J."/>
            <person name="Camarero S."/>
            <person name="Ferreira P."/>
            <person name="Molpeceres G."/>
            <person name="Ruiz-Duenas F.J."/>
            <person name="Serrano A."/>
            <person name="Henrissat B."/>
            <person name="Drula E."/>
            <person name="Hughes K.W."/>
            <person name="Mata J.L."/>
            <person name="Ishikawa N.K."/>
            <person name="Vargas-Isla R."/>
            <person name="Ushijima S."/>
            <person name="Smith C.A."/>
            <person name="Ahrendt S."/>
            <person name="Andreopoulos W."/>
            <person name="He G."/>
            <person name="Labutti K."/>
            <person name="Lipzen A."/>
            <person name="Ng V."/>
            <person name="Riley R."/>
            <person name="Sandor L."/>
            <person name="Barry K."/>
            <person name="Martinez A.T."/>
            <person name="Xiao Y."/>
            <person name="Gibbons J.G."/>
            <person name="Terashima K."/>
            <person name="Grigoriev I.V."/>
            <person name="Hibbett D.S."/>
        </authorList>
    </citation>
    <scope>NUCLEOTIDE SEQUENCE</scope>
    <source>
        <strain evidence="1">JLM2183</strain>
    </source>
</reference>
<dbReference type="OrthoDB" id="2506773at2759"/>
<accession>A0A9W8ZVI6</accession>
<evidence type="ECO:0000313" key="1">
    <source>
        <dbReference type="EMBL" id="KAJ4468143.1"/>
    </source>
</evidence>
<organism evidence="1 2">
    <name type="scientific">Lentinula aciculospora</name>
    <dbReference type="NCBI Taxonomy" id="153920"/>
    <lineage>
        <taxon>Eukaryota</taxon>
        <taxon>Fungi</taxon>
        <taxon>Dikarya</taxon>
        <taxon>Basidiomycota</taxon>
        <taxon>Agaricomycotina</taxon>
        <taxon>Agaricomycetes</taxon>
        <taxon>Agaricomycetidae</taxon>
        <taxon>Agaricales</taxon>
        <taxon>Marasmiineae</taxon>
        <taxon>Omphalotaceae</taxon>
        <taxon>Lentinula</taxon>
    </lineage>
</organism>
<name>A0A9W8ZVI6_9AGAR</name>
<evidence type="ECO:0000313" key="2">
    <source>
        <dbReference type="Proteomes" id="UP001150266"/>
    </source>
</evidence>
<proteinExistence type="predicted"/>
<keyword evidence="2" id="KW-1185">Reference proteome</keyword>
<dbReference type="EMBL" id="JAOTPV010000037">
    <property type="protein sequence ID" value="KAJ4468143.1"/>
    <property type="molecule type" value="Genomic_DNA"/>
</dbReference>
<sequence length="60" mass="6596">SHKSASKYLEEVDKYISEEVTAGCMDGPFNQNKIHIICRGHFRISPFIVSRSDQGAGSGP</sequence>
<comment type="caution">
    <text evidence="1">The sequence shown here is derived from an EMBL/GenBank/DDBJ whole genome shotgun (WGS) entry which is preliminary data.</text>
</comment>
<dbReference type="AlphaFoldDB" id="A0A9W8ZVI6"/>